<dbReference type="InterPro" id="IPR024787">
    <property type="entry name" value="EcsC"/>
</dbReference>
<evidence type="ECO:0000313" key="1">
    <source>
        <dbReference type="EMBL" id="TWI37891.1"/>
    </source>
</evidence>
<name>A0A562P0L2_9RHOB</name>
<dbReference type="Proteomes" id="UP000316225">
    <property type="component" value="Unassembled WGS sequence"/>
</dbReference>
<sequence>MNRNVPARKAPVVLPPIDDPTVHAEIARLARRYKDAGGLGMEILNTIGGKAEGLIERLPEPVRSRIDRITTAGLNGAFDAATRTRRLVKDRGDWFNRLLSTASGAIGGFAGIAGASLELPVTITLLLRAILDIAAEHGFDPDSDEVRAEALRVFASAGPLADDDGADLGLLAARMSITGTTLQGLITKVAPKLSATMAQKLAAQATPVLGAAAGAAINYSFTRYYQELARVNFGLMRLARETGLPREALVEALELRMRQLDGKERRSA</sequence>
<evidence type="ECO:0000313" key="2">
    <source>
        <dbReference type="Proteomes" id="UP000316225"/>
    </source>
</evidence>
<comment type="caution">
    <text evidence="1">The sequence shown here is derived from an EMBL/GenBank/DDBJ whole genome shotgun (WGS) entry which is preliminary data.</text>
</comment>
<dbReference type="Pfam" id="PF12787">
    <property type="entry name" value="EcsC"/>
    <property type="match status" value="1"/>
</dbReference>
<organism evidence="1 2">
    <name type="scientific">Paracoccus sulfuroxidans</name>
    <dbReference type="NCBI Taxonomy" id="384678"/>
    <lineage>
        <taxon>Bacteria</taxon>
        <taxon>Pseudomonadati</taxon>
        <taxon>Pseudomonadota</taxon>
        <taxon>Alphaproteobacteria</taxon>
        <taxon>Rhodobacterales</taxon>
        <taxon>Paracoccaceae</taxon>
        <taxon>Paracoccus</taxon>
    </lineage>
</organism>
<dbReference type="EMBL" id="VLKU01000001">
    <property type="protein sequence ID" value="TWI37891.1"/>
    <property type="molecule type" value="Genomic_DNA"/>
</dbReference>
<dbReference type="PANTHER" id="PTHR41260">
    <property type="entry name" value="PROTEIN ECSC"/>
    <property type="match status" value="1"/>
</dbReference>
<dbReference type="PANTHER" id="PTHR41260:SF1">
    <property type="entry name" value="PROTEIN ECSC"/>
    <property type="match status" value="1"/>
</dbReference>
<reference evidence="1 2" key="1">
    <citation type="journal article" date="2015" name="Stand. Genomic Sci.">
        <title>Genomic Encyclopedia of Bacterial and Archaeal Type Strains, Phase III: the genomes of soil and plant-associated and newly described type strains.</title>
        <authorList>
            <person name="Whitman W.B."/>
            <person name="Woyke T."/>
            <person name="Klenk H.P."/>
            <person name="Zhou Y."/>
            <person name="Lilburn T.G."/>
            <person name="Beck B.J."/>
            <person name="De Vos P."/>
            <person name="Vandamme P."/>
            <person name="Eisen J.A."/>
            <person name="Garrity G."/>
            <person name="Hugenholtz P."/>
            <person name="Kyrpides N.C."/>
        </authorList>
    </citation>
    <scope>NUCLEOTIDE SEQUENCE [LARGE SCALE GENOMIC DNA]</scope>
    <source>
        <strain evidence="1 2">CGMCC 1.5364</strain>
    </source>
</reference>
<dbReference type="RefSeq" id="WP_145395682.1">
    <property type="nucleotide sequence ID" value="NZ_VLKU01000001.1"/>
</dbReference>
<accession>A0A562P0L2</accession>
<protein>
    <submittedName>
        <fullName evidence="1">EcsC family protein</fullName>
    </submittedName>
</protein>
<gene>
    <name evidence="1" type="ORF">IQ24_00022</name>
</gene>
<dbReference type="AlphaFoldDB" id="A0A562P0L2"/>
<dbReference type="OrthoDB" id="7569638at2"/>
<proteinExistence type="predicted"/>
<keyword evidence="2" id="KW-1185">Reference proteome</keyword>